<keyword evidence="5" id="KW-1185">Reference proteome</keyword>
<dbReference type="InterPro" id="IPR045336">
    <property type="entry name" value="MmgE_PrpD_N"/>
</dbReference>
<dbReference type="InterPro" id="IPR036148">
    <property type="entry name" value="MmgE/PrpD_sf"/>
</dbReference>
<dbReference type="Gene3D" id="3.30.1330.120">
    <property type="entry name" value="2-methylcitrate dehydratase PrpD"/>
    <property type="match status" value="1"/>
</dbReference>
<protein>
    <submittedName>
        <fullName evidence="4">MmgE/PrpD family protein</fullName>
    </submittedName>
</protein>
<accession>A0A6N8ITQ3</accession>
<feature type="domain" description="MmgE/PrpD N-terminal" evidence="2">
    <location>
        <begin position="26"/>
        <end position="232"/>
    </location>
</feature>
<dbReference type="PANTHER" id="PTHR16943">
    <property type="entry name" value="2-METHYLCITRATE DEHYDRATASE-RELATED"/>
    <property type="match status" value="1"/>
</dbReference>
<dbReference type="InterPro" id="IPR042188">
    <property type="entry name" value="MmgE/PrpD_sf_2"/>
</dbReference>
<dbReference type="InterPro" id="IPR042183">
    <property type="entry name" value="MmgE/PrpD_sf_1"/>
</dbReference>
<dbReference type="SUPFAM" id="SSF103378">
    <property type="entry name" value="2-methylcitrate dehydratase PrpD"/>
    <property type="match status" value="1"/>
</dbReference>
<name>A0A6N8ITQ3_9BURK</name>
<evidence type="ECO:0000259" key="2">
    <source>
        <dbReference type="Pfam" id="PF03972"/>
    </source>
</evidence>
<feature type="domain" description="MmgE/PrpD C-terminal" evidence="3">
    <location>
        <begin position="268"/>
        <end position="414"/>
    </location>
</feature>
<gene>
    <name evidence="4" type="ORF">GON04_12685</name>
</gene>
<dbReference type="Pfam" id="PF19305">
    <property type="entry name" value="MmgE_PrpD_C"/>
    <property type="match status" value="1"/>
</dbReference>
<organism evidence="4 5">
    <name type="scientific">Ramlibacter pinisoli</name>
    <dbReference type="NCBI Taxonomy" id="2682844"/>
    <lineage>
        <taxon>Bacteria</taxon>
        <taxon>Pseudomonadati</taxon>
        <taxon>Pseudomonadota</taxon>
        <taxon>Betaproteobacteria</taxon>
        <taxon>Burkholderiales</taxon>
        <taxon>Comamonadaceae</taxon>
        <taxon>Ramlibacter</taxon>
    </lineage>
</organism>
<dbReference type="InterPro" id="IPR005656">
    <property type="entry name" value="MmgE_PrpD"/>
</dbReference>
<evidence type="ECO:0000313" key="4">
    <source>
        <dbReference type="EMBL" id="MVQ30311.1"/>
    </source>
</evidence>
<dbReference type="PANTHER" id="PTHR16943:SF8">
    <property type="entry name" value="2-METHYLCITRATE DEHYDRATASE"/>
    <property type="match status" value="1"/>
</dbReference>
<dbReference type="RefSeq" id="WP_157398209.1">
    <property type="nucleotide sequence ID" value="NZ_WSEL01000003.1"/>
</dbReference>
<reference evidence="4 5" key="1">
    <citation type="submission" date="2019-12" db="EMBL/GenBank/DDBJ databases">
        <authorList>
            <person name="Huq M.A."/>
        </authorList>
    </citation>
    <scope>NUCLEOTIDE SEQUENCE [LARGE SCALE GENOMIC DNA]</scope>
    <source>
        <strain evidence="4 5">MAH-25</strain>
    </source>
</reference>
<dbReference type="AlphaFoldDB" id="A0A6N8ITQ3"/>
<dbReference type="Proteomes" id="UP000469385">
    <property type="component" value="Unassembled WGS sequence"/>
</dbReference>
<evidence type="ECO:0000313" key="5">
    <source>
        <dbReference type="Proteomes" id="UP000469385"/>
    </source>
</evidence>
<evidence type="ECO:0000259" key="3">
    <source>
        <dbReference type="Pfam" id="PF19305"/>
    </source>
</evidence>
<dbReference type="InterPro" id="IPR045337">
    <property type="entry name" value="MmgE_PrpD_C"/>
</dbReference>
<dbReference type="Gene3D" id="1.10.4100.10">
    <property type="entry name" value="2-methylcitrate dehydratase PrpD"/>
    <property type="match status" value="1"/>
</dbReference>
<dbReference type="Pfam" id="PF03972">
    <property type="entry name" value="MmgE_PrpD_N"/>
    <property type="match status" value="1"/>
</dbReference>
<sequence length="443" mass="47097">MQPAPEALVVTPALDAVGEWLWPAARELPPAVVARTRRLWLDTAACAFAGLRAAELTRWLALQAEGDAGRVPLPGLATPLSASAAATAFAVGACWDEACEGVALAHGRPGVPVVAALWAQLAVHDATWDQLWRATAVGYEIGARLGARLRIKPGMHVDGVWSAFGAAAAVVFLRGGDWACARRAIEACAAQLPFSLYRPIRQGATIRNLYLGHSAWLGLQAAQAALSDWTMPAGCLDDVLALALDGGQGAVLPGPGDWLVLQSYWKPFAAVRHVHYGAQASLRLRAALPAGVVPDEMRLTVYPEALQYCPNRAPATAIAAQFSLTWGLAAAWIHGALSPAEFRGDRFADERVRRLEQRIVVEVDAQAFPPPARGARLFVRLGDRSWTVEQGAVTGDAGLQPDESQVLAKFSQFTGADAAMAQWADRVRTDPSRAAACLPRPGA</sequence>
<evidence type="ECO:0000256" key="1">
    <source>
        <dbReference type="ARBA" id="ARBA00006174"/>
    </source>
</evidence>
<proteinExistence type="inferred from homology"/>
<dbReference type="GO" id="GO:0016829">
    <property type="term" value="F:lyase activity"/>
    <property type="evidence" value="ECO:0007669"/>
    <property type="project" value="InterPro"/>
</dbReference>
<comment type="similarity">
    <text evidence="1">Belongs to the PrpD family.</text>
</comment>
<comment type="caution">
    <text evidence="4">The sequence shown here is derived from an EMBL/GenBank/DDBJ whole genome shotgun (WGS) entry which is preliminary data.</text>
</comment>
<dbReference type="EMBL" id="WSEL01000003">
    <property type="protein sequence ID" value="MVQ30311.1"/>
    <property type="molecule type" value="Genomic_DNA"/>
</dbReference>